<dbReference type="GO" id="GO:0046872">
    <property type="term" value="F:metal ion binding"/>
    <property type="evidence" value="ECO:0007669"/>
    <property type="project" value="UniProtKB-KW"/>
</dbReference>
<dbReference type="AlphaFoldDB" id="A0A6H5GG44"/>
<evidence type="ECO:0000256" key="1">
    <source>
        <dbReference type="ARBA" id="ARBA00001947"/>
    </source>
</evidence>
<dbReference type="GO" id="GO:0004222">
    <property type="term" value="F:metalloendopeptidase activity"/>
    <property type="evidence" value="ECO:0007669"/>
    <property type="project" value="InterPro"/>
</dbReference>
<evidence type="ECO:0000256" key="3">
    <source>
        <dbReference type="ARBA" id="ARBA00022723"/>
    </source>
</evidence>
<evidence type="ECO:0000256" key="5">
    <source>
        <dbReference type="ARBA" id="ARBA00022833"/>
    </source>
</evidence>
<evidence type="ECO:0000259" key="8">
    <source>
        <dbReference type="Pfam" id="PF01435"/>
    </source>
</evidence>
<dbReference type="Proteomes" id="UP000479000">
    <property type="component" value="Unassembled WGS sequence"/>
</dbReference>
<dbReference type="Pfam" id="PF01435">
    <property type="entry name" value="Peptidase_M48"/>
    <property type="match status" value="1"/>
</dbReference>
<keyword evidence="6" id="KW-0482">Metalloprotease</keyword>
<keyword evidence="7" id="KW-1133">Transmembrane helix</keyword>
<dbReference type="InterPro" id="IPR001915">
    <property type="entry name" value="Peptidase_M48"/>
</dbReference>
<evidence type="ECO:0000256" key="6">
    <source>
        <dbReference type="ARBA" id="ARBA00023049"/>
    </source>
</evidence>
<proteinExistence type="predicted"/>
<keyword evidence="3" id="KW-0479">Metal-binding</keyword>
<feature type="transmembrane region" description="Helical" evidence="7">
    <location>
        <begin position="251"/>
        <end position="272"/>
    </location>
</feature>
<accession>A0A6H5GG44</accession>
<name>A0A6H5GG44_9HEMI</name>
<reference evidence="9 10" key="1">
    <citation type="submission" date="2020-02" db="EMBL/GenBank/DDBJ databases">
        <authorList>
            <person name="Ferguson B K."/>
        </authorList>
    </citation>
    <scope>NUCLEOTIDE SEQUENCE [LARGE SCALE GENOMIC DNA]</scope>
</reference>
<protein>
    <recommendedName>
        <fullName evidence="8">Peptidase M48 domain-containing protein</fullName>
    </recommendedName>
</protein>
<comment type="cofactor">
    <cofactor evidence="1">
        <name>Zn(2+)</name>
        <dbReference type="ChEBI" id="CHEBI:29105"/>
    </cofactor>
</comment>
<organism evidence="9 10">
    <name type="scientific">Nesidiocoris tenuis</name>
    <dbReference type="NCBI Taxonomy" id="355587"/>
    <lineage>
        <taxon>Eukaryota</taxon>
        <taxon>Metazoa</taxon>
        <taxon>Ecdysozoa</taxon>
        <taxon>Arthropoda</taxon>
        <taxon>Hexapoda</taxon>
        <taxon>Insecta</taxon>
        <taxon>Pterygota</taxon>
        <taxon>Neoptera</taxon>
        <taxon>Paraneoptera</taxon>
        <taxon>Hemiptera</taxon>
        <taxon>Heteroptera</taxon>
        <taxon>Panheteroptera</taxon>
        <taxon>Cimicomorpha</taxon>
        <taxon>Miridae</taxon>
        <taxon>Dicyphina</taxon>
        <taxon>Nesidiocoris</taxon>
    </lineage>
</organism>
<dbReference type="Gene3D" id="3.30.2010.10">
    <property type="entry name" value="Metalloproteases ('zincins'), catalytic domain"/>
    <property type="match status" value="1"/>
</dbReference>
<sequence length="555" mass="61816">WTERFFKRENPRNWQPLSGVHRVVRMTELASVVFAGLQFPRPSERTPRNAIVSAIQSFDSEDPPGKILEESSVSLRIERNLIIHQLLLRLFGRGIPFEYQNGVKTRPSSPAGLPGRQSAFHRHSVAAGGRLLQGPLPGWMTPRCNFTKMATSAHISTSSHRLTSSKKNSNPLMPRGFQGTTLNVADTIMPILIFARNSSIHRSHGPPLDSHGRQRWASNCAIVTLAEIARGYPAWIWSLTSQYAETSVSRAVIYTIAEFLCTYWPVFLLKLIDVITNKDIGEVASFYLYGIAVMIFSASLTYSVILMTKRLGPEILLYLAVPWNLFESLNYIATIRFVLPRFCHQLPSNVERAFAETASATRYPISKICMIPDRGSSKPNAGFIGLFGVNMIMITESLFKVVGIKDSRSVLAHELGHWARGHSSIGLIARLVQTVSSAFAIAICYGNSTVFRIFGFNMNSDPPHPVIGVLISWRYVTPIVESCLLGISRVATYFCEYDADDFAVKLGLGLGLKNALLALVGSLKSYPLEDSWYAAWFGGHPDVLDRVYRILKAIF</sequence>
<evidence type="ECO:0000313" key="10">
    <source>
        <dbReference type="Proteomes" id="UP000479000"/>
    </source>
</evidence>
<feature type="domain" description="Peptidase M48" evidence="8">
    <location>
        <begin position="349"/>
        <end position="552"/>
    </location>
</feature>
<keyword evidence="4" id="KW-0378">Hydrolase</keyword>
<dbReference type="OrthoDB" id="6610172at2759"/>
<dbReference type="PANTHER" id="PTHR10120">
    <property type="entry name" value="CAAX PRENYL PROTEASE 1"/>
    <property type="match status" value="1"/>
</dbReference>
<gene>
    <name evidence="9" type="ORF">NTEN_LOCUS7749</name>
</gene>
<feature type="non-terminal residue" evidence="9">
    <location>
        <position position="1"/>
    </location>
</feature>
<dbReference type="GO" id="GO:0006508">
    <property type="term" value="P:proteolysis"/>
    <property type="evidence" value="ECO:0007669"/>
    <property type="project" value="UniProtKB-KW"/>
</dbReference>
<keyword evidence="2" id="KW-0645">Protease</keyword>
<evidence type="ECO:0000313" key="9">
    <source>
        <dbReference type="EMBL" id="CAB0001962.1"/>
    </source>
</evidence>
<evidence type="ECO:0000256" key="2">
    <source>
        <dbReference type="ARBA" id="ARBA00022670"/>
    </source>
</evidence>
<feature type="transmembrane region" description="Helical" evidence="7">
    <location>
        <begin position="284"/>
        <end position="308"/>
    </location>
</feature>
<evidence type="ECO:0000256" key="7">
    <source>
        <dbReference type="SAM" id="Phobius"/>
    </source>
</evidence>
<keyword evidence="10" id="KW-1185">Reference proteome</keyword>
<keyword evidence="7" id="KW-0812">Transmembrane</keyword>
<evidence type="ECO:0000256" key="4">
    <source>
        <dbReference type="ARBA" id="ARBA00022801"/>
    </source>
</evidence>
<keyword evidence="7" id="KW-0472">Membrane</keyword>
<keyword evidence="5" id="KW-0862">Zinc</keyword>
<dbReference type="EMBL" id="CADCXU010011829">
    <property type="protein sequence ID" value="CAB0001962.1"/>
    <property type="molecule type" value="Genomic_DNA"/>
</dbReference>
<feature type="transmembrane region" description="Helical" evidence="7">
    <location>
        <begin position="315"/>
        <end position="339"/>
    </location>
</feature>